<feature type="compositionally biased region" description="Polar residues" evidence="1">
    <location>
        <begin position="1"/>
        <end position="31"/>
    </location>
</feature>
<dbReference type="AlphaFoldDB" id="A0AAJ0DPM4"/>
<evidence type="ECO:0000313" key="3">
    <source>
        <dbReference type="Proteomes" id="UP001271007"/>
    </source>
</evidence>
<dbReference type="Gene3D" id="3.90.1140.10">
    <property type="entry name" value="Cyclic phosphodiesterase"/>
    <property type="match status" value="1"/>
</dbReference>
<organism evidence="2 3">
    <name type="scientific">Extremus antarcticus</name>
    <dbReference type="NCBI Taxonomy" id="702011"/>
    <lineage>
        <taxon>Eukaryota</taxon>
        <taxon>Fungi</taxon>
        <taxon>Dikarya</taxon>
        <taxon>Ascomycota</taxon>
        <taxon>Pezizomycotina</taxon>
        <taxon>Dothideomycetes</taxon>
        <taxon>Dothideomycetidae</taxon>
        <taxon>Mycosphaerellales</taxon>
        <taxon>Extremaceae</taxon>
        <taxon>Extremus</taxon>
    </lineage>
</organism>
<proteinExistence type="predicted"/>
<evidence type="ECO:0000256" key="1">
    <source>
        <dbReference type="SAM" id="MobiDB-lite"/>
    </source>
</evidence>
<accession>A0AAJ0DPM4</accession>
<dbReference type="Proteomes" id="UP001271007">
    <property type="component" value="Unassembled WGS sequence"/>
</dbReference>
<evidence type="ECO:0000313" key="2">
    <source>
        <dbReference type="EMBL" id="KAK3054195.1"/>
    </source>
</evidence>
<feature type="region of interest" description="Disordered" evidence="1">
    <location>
        <begin position="1"/>
        <end position="51"/>
    </location>
</feature>
<sequence length="230" mass="26221">MAQSSSAAPQNNTVERLFQQTPTAGNHNADINASRRVPSPSQQPRRETENEPVYILTLLTDQAHHDRMTALRKIYFPRKLNKLDAHLTLFHVLPESKLESSIIPVIEQVASQTMPFSITARTPGQLGKHGMGVFIPRNAGGDQIRELHSALQEPWKRAGWLSVQDAGGMKAHYTIMNKIDDETEVQKAFDEVRMTFRADEGRGEGFGLWRYDRGWWRWVRGFRFAEAKPE</sequence>
<dbReference type="Pfam" id="PF13563">
    <property type="entry name" value="2_5_RNA_ligase2"/>
    <property type="match status" value="1"/>
</dbReference>
<reference evidence="2" key="1">
    <citation type="submission" date="2023-04" db="EMBL/GenBank/DDBJ databases">
        <title>Black Yeasts Isolated from many extreme environments.</title>
        <authorList>
            <person name="Coleine C."/>
            <person name="Stajich J.E."/>
            <person name="Selbmann L."/>
        </authorList>
    </citation>
    <scope>NUCLEOTIDE SEQUENCE</scope>
    <source>
        <strain evidence="2">CCFEE 5312</strain>
    </source>
</reference>
<comment type="caution">
    <text evidence="2">The sequence shown here is derived from an EMBL/GenBank/DDBJ whole genome shotgun (WGS) entry which is preliminary data.</text>
</comment>
<protein>
    <recommendedName>
        <fullName evidence="4">2'-5' RNA ligase family protein</fullName>
    </recommendedName>
</protein>
<feature type="compositionally biased region" description="Low complexity" evidence="1">
    <location>
        <begin position="34"/>
        <end position="43"/>
    </location>
</feature>
<name>A0AAJ0DPM4_9PEZI</name>
<keyword evidence="3" id="KW-1185">Reference proteome</keyword>
<gene>
    <name evidence="2" type="ORF">LTR09_004973</name>
</gene>
<dbReference type="EMBL" id="JAWDJX010000013">
    <property type="protein sequence ID" value="KAK3054195.1"/>
    <property type="molecule type" value="Genomic_DNA"/>
</dbReference>
<evidence type="ECO:0008006" key="4">
    <source>
        <dbReference type="Google" id="ProtNLM"/>
    </source>
</evidence>